<keyword evidence="4" id="KW-1185">Reference proteome</keyword>
<sequence>MKKHILLFIVAGAFTATLANAQDIAQKQVPSVILNKFHSDFPDAKDMEWEMKGAQYQVEFETGWWTEHEAWYTSEGEQVKHIEEIATKDLPNAVQNTVSKQFEGYAIDDSKRITENNKSIYLLDLDSRRQDWEVLIDPSGQVVSQRAD</sequence>
<dbReference type="Proteomes" id="UP000248688">
    <property type="component" value="Chromosome"/>
</dbReference>
<dbReference type="EMBL" id="CP030041">
    <property type="protein sequence ID" value="AWW28690.1"/>
    <property type="molecule type" value="Genomic_DNA"/>
</dbReference>
<evidence type="ECO:0000256" key="1">
    <source>
        <dbReference type="SAM" id="SignalP"/>
    </source>
</evidence>
<accession>A0A2Z4ICZ0</accession>
<reference evidence="3 4" key="1">
    <citation type="submission" date="2018-06" db="EMBL/GenBank/DDBJ databases">
        <title>Echinicola strongylocentroti sp. nov., isolated from a sea urchin Strongylocentrotus intermedius.</title>
        <authorList>
            <person name="Bae S.S."/>
        </authorList>
    </citation>
    <scope>NUCLEOTIDE SEQUENCE [LARGE SCALE GENOMIC DNA]</scope>
    <source>
        <strain evidence="3 4">MEBiC08714</strain>
    </source>
</reference>
<proteinExistence type="predicted"/>
<gene>
    <name evidence="3" type="ORF">DN752_00220</name>
</gene>
<keyword evidence="1" id="KW-0732">Signal</keyword>
<dbReference type="OrthoDB" id="1121502at2"/>
<feature type="domain" description="Putative beta-lactamase-inhibitor-like PepSY-like" evidence="2">
    <location>
        <begin position="55"/>
        <end position="142"/>
    </location>
</feature>
<dbReference type="Gene3D" id="3.10.450.360">
    <property type="match status" value="1"/>
</dbReference>
<dbReference type="InterPro" id="IPR021533">
    <property type="entry name" value="PepSY-like"/>
</dbReference>
<feature type="signal peptide" evidence="1">
    <location>
        <begin position="1"/>
        <end position="21"/>
    </location>
</feature>
<evidence type="ECO:0000313" key="3">
    <source>
        <dbReference type="EMBL" id="AWW28690.1"/>
    </source>
</evidence>
<organism evidence="3 4">
    <name type="scientific">Echinicola strongylocentroti</name>
    <dbReference type="NCBI Taxonomy" id="1795355"/>
    <lineage>
        <taxon>Bacteria</taxon>
        <taxon>Pseudomonadati</taxon>
        <taxon>Bacteroidota</taxon>
        <taxon>Cytophagia</taxon>
        <taxon>Cytophagales</taxon>
        <taxon>Cyclobacteriaceae</taxon>
        <taxon>Echinicola</taxon>
    </lineage>
</organism>
<dbReference type="SUPFAM" id="SSF160574">
    <property type="entry name" value="BT0923-like"/>
    <property type="match status" value="1"/>
</dbReference>
<protein>
    <recommendedName>
        <fullName evidence="2">Putative beta-lactamase-inhibitor-like PepSY-like domain-containing protein</fullName>
    </recommendedName>
</protein>
<feature type="chain" id="PRO_5016436309" description="Putative beta-lactamase-inhibitor-like PepSY-like domain-containing protein" evidence="1">
    <location>
        <begin position="22"/>
        <end position="148"/>
    </location>
</feature>
<dbReference type="AlphaFoldDB" id="A0A2Z4ICZ0"/>
<evidence type="ECO:0000259" key="2">
    <source>
        <dbReference type="Pfam" id="PF11396"/>
    </source>
</evidence>
<name>A0A2Z4ICZ0_9BACT</name>
<evidence type="ECO:0000313" key="4">
    <source>
        <dbReference type="Proteomes" id="UP000248688"/>
    </source>
</evidence>
<dbReference type="KEGG" id="est:DN752_00220"/>
<dbReference type="Pfam" id="PF11396">
    <property type="entry name" value="PepSY_like"/>
    <property type="match status" value="1"/>
</dbReference>
<dbReference type="RefSeq" id="WP_112782112.1">
    <property type="nucleotide sequence ID" value="NZ_CP030041.1"/>
</dbReference>